<accession>A0A8T3E0B0</accession>
<keyword evidence="4" id="KW-0539">Nucleus</keyword>
<comment type="subcellular location">
    <subcellularLocation>
        <location evidence="1">Nucleus</location>
        <location evidence="1">Nucleolus</location>
    </subcellularLocation>
</comment>
<reference evidence="6" key="1">
    <citation type="submission" date="2021-01" db="EMBL/GenBank/DDBJ databases">
        <authorList>
            <person name="Zahm M."/>
            <person name="Roques C."/>
            <person name="Cabau C."/>
            <person name="Klopp C."/>
            <person name="Donnadieu C."/>
            <person name="Jouanno E."/>
            <person name="Lampietro C."/>
            <person name="Louis A."/>
            <person name="Herpin A."/>
            <person name="Echchiki A."/>
            <person name="Berthelot C."/>
            <person name="Parey E."/>
            <person name="Roest-Crollius H."/>
            <person name="Braasch I."/>
            <person name="Postlethwait J."/>
            <person name="Bobe J."/>
            <person name="Montfort J."/>
            <person name="Bouchez O."/>
            <person name="Begum T."/>
            <person name="Mejri S."/>
            <person name="Adams A."/>
            <person name="Chen W.-J."/>
            <person name="Guiguen Y."/>
        </authorList>
    </citation>
    <scope>NUCLEOTIDE SEQUENCE</scope>
    <source>
        <tissue evidence="6">Blood</tissue>
    </source>
</reference>
<dbReference type="GO" id="GO:0006364">
    <property type="term" value="P:rRNA processing"/>
    <property type="evidence" value="ECO:0007669"/>
    <property type="project" value="InterPro"/>
</dbReference>
<feature type="region of interest" description="Disordered" evidence="5">
    <location>
        <begin position="74"/>
        <end position="94"/>
    </location>
</feature>
<sequence>MMGKLTAEPKEPEEGTDTEPLAAGNQQEDHPVETEEEEVMEEEEVLLRDFEERRKLRKSEEMNTDVAQVEMAVEREENVNESEPSGVVEISDDEEDVSEFNGLFQKLVQKDEEPVVDEGTGERAKEEEYGEKAFLEEGPVRLRTMEDMDLLSQSAFTEPGEAPAPDTVTPGPEEAAATAPHVDKKKKRKLIDRNEVLSKEAKVIQVPMAPTVTEEEEEEDSTLLLLNLVMLLFRNEDEQKMIIKEAFAGDDVISDFLKDKRRQEEMGKPKVVDLTLPGWGEWGGIGLKPSRNKRRRFRVKVQPPPPRRDQDLPSVIISEKRNPIALQQVNQLPFPFENPAQFESSIRTPIGSTWNTQRTVQKLTAPKVITQMGAIIEPISQEDFIKGKTQATTGKEPDICLSKDNGQGPKRSSKDSKKKGNPKRSQLKKRKNKP</sequence>
<dbReference type="InterPro" id="IPR006709">
    <property type="entry name" value="SSU_processome_Utp14"/>
</dbReference>
<evidence type="ECO:0000256" key="1">
    <source>
        <dbReference type="ARBA" id="ARBA00004604"/>
    </source>
</evidence>
<dbReference type="AlphaFoldDB" id="A0A8T3E0B0"/>
<dbReference type="EMBL" id="JAERUA010000002">
    <property type="protein sequence ID" value="KAI1902662.1"/>
    <property type="molecule type" value="Genomic_DNA"/>
</dbReference>
<feature type="compositionally biased region" description="Basic and acidic residues" evidence="5">
    <location>
        <begin position="120"/>
        <end position="141"/>
    </location>
</feature>
<dbReference type="Pfam" id="PF04615">
    <property type="entry name" value="Utp14"/>
    <property type="match status" value="1"/>
</dbReference>
<comment type="caution">
    <text evidence="6">The sequence shown here is derived from an EMBL/GenBank/DDBJ whole genome shotgun (WGS) entry which is preliminary data.</text>
</comment>
<dbReference type="OrthoDB" id="277439at2759"/>
<keyword evidence="3" id="KW-0597">Phosphoprotein</keyword>
<feature type="region of interest" description="Disordered" evidence="5">
    <location>
        <begin position="110"/>
        <end position="141"/>
    </location>
</feature>
<evidence type="ECO:0000256" key="2">
    <source>
        <dbReference type="ARBA" id="ARBA00007774"/>
    </source>
</evidence>
<dbReference type="GO" id="GO:0032040">
    <property type="term" value="C:small-subunit processome"/>
    <property type="evidence" value="ECO:0007669"/>
    <property type="project" value="InterPro"/>
</dbReference>
<proteinExistence type="inferred from homology"/>
<dbReference type="PANTHER" id="PTHR14150">
    <property type="entry name" value="U3 SMALL NUCLEOLAR RNA-ASSOCIATED PROTEIN 14"/>
    <property type="match status" value="1"/>
</dbReference>
<evidence type="ECO:0000256" key="4">
    <source>
        <dbReference type="ARBA" id="ARBA00023242"/>
    </source>
</evidence>
<keyword evidence="7" id="KW-1185">Reference proteome</keyword>
<evidence type="ECO:0000256" key="5">
    <source>
        <dbReference type="SAM" id="MobiDB-lite"/>
    </source>
</evidence>
<feature type="compositionally biased region" description="Basic residues" evidence="5">
    <location>
        <begin position="416"/>
        <end position="434"/>
    </location>
</feature>
<dbReference type="PANTHER" id="PTHR14150:SF12">
    <property type="entry name" value="U3 SMALL NUCLEOLAR RNA-ASSOCIATED PROTEIN 14 HOMOLOG A"/>
    <property type="match status" value="1"/>
</dbReference>
<feature type="compositionally biased region" description="Low complexity" evidence="5">
    <location>
        <begin position="169"/>
        <end position="180"/>
    </location>
</feature>
<name>A0A8T3E0B0_9TELE</name>
<evidence type="ECO:0000313" key="7">
    <source>
        <dbReference type="Proteomes" id="UP000829720"/>
    </source>
</evidence>
<protein>
    <submittedName>
        <fullName evidence="6">Uncharacterized protein</fullName>
    </submittedName>
</protein>
<evidence type="ECO:0000256" key="3">
    <source>
        <dbReference type="ARBA" id="ARBA00022553"/>
    </source>
</evidence>
<gene>
    <name evidence="6" type="ORF">AGOR_G00018290</name>
</gene>
<feature type="region of interest" description="Disordered" evidence="5">
    <location>
        <begin position="1"/>
        <end position="44"/>
    </location>
</feature>
<dbReference type="Proteomes" id="UP000829720">
    <property type="component" value="Unassembled WGS sequence"/>
</dbReference>
<evidence type="ECO:0000313" key="6">
    <source>
        <dbReference type="EMBL" id="KAI1902662.1"/>
    </source>
</evidence>
<comment type="similarity">
    <text evidence="2">Belongs to the UTP14 family.</text>
</comment>
<feature type="region of interest" description="Disordered" evidence="5">
    <location>
        <begin position="156"/>
        <end position="187"/>
    </location>
</feature>
<feature type="region of interest" description="Disordered" evidence="5">
    <location>
        <begin position="386"/>
        <end position="434"/>
    </location>
</feature>
<feature type="compositionally biased region" description="Acidic residues" evidence="5">
    <location>
        <begin position="34"/>
        <end position="44"/>
    </location>
</feature>
<organism evidence="6 7">
    <name type="scientific">Albula goreensis</name>
    <dbReference type="NCBI Taxonomy" id="1534307"/>
    <lineage>
        <taxon>Eukaryota</taxon>
        <taxon>Metazoa</taxon>
        <taxon>Chordata</taxon>
        <taxon>Craniata</taxon>
        <taxon>Vertebrata</taxon>
        <taxon>Euteleostomi</taxon>
        <taxon>Actinopterygii</taxon>
        <taxon>Neopterygii</taxon>
        <taxon>Teleostei</taxon>
        <taxon>Albuliformes</taxon>
        <taxon>Albulidae</taxon>
        <taxon>Albula</taxon>
    </lineage>
</organism>